<dbReference type="SUPFAM" id="SSF54975">
    <property type="entry name" value="Acylphosphatase/BLUF domain-like"/>
    <property type="match status" value="1"/>
</dbReference>
<protein>
    <submittedName>
        <fullName evidence="2">BLUF domain-containing protein</fullName>
    </submittedName>
</protein>
<organism evidence="2 3">
    <name type="scientific">Caenimonas aquaedulcis</name>
    <dbReference type="NCBI Taxonomy" id="2793270"/>
    <lineage>
        <taxon>Bacteria</taxon>
        <taxon>Pseudomonadati</taxon>
        <taxon>Pseudomonadota</taxon>
        <taxon>Betaproteobacteria</taxon>
        <taxon>Burkholderiales</taxon>
        <taxon>Comamonadaceae</taxon>
        <taxon>Caenimonas</taxon>
    </lineage>
</organism>
<evidence type="ECO:0000259" key="1">
    <source>
        <dbReference type="PROSITE" id="PS50925"/>
    </source>
</evidence>
<gene>
    <name evidence="2" type="ORF">I5803_07335</name>
</gene>
<dbReference type="Pfam" id="PF04940">
    <property type="entry name" value="BLUF"/>
    <property type="match status" value="1"/>
</dbReference>
<evidence type="ECO:0000313" key="2">
    <source>
        <dbReference type="EMBL" id="MBG9387826.1"/>
    </source>
</evidence>
<dbReference type="GO" id="GO:0009882">
    <property type="term" value="F:blue light photoreceptor activity"/>
    <property type="evidence" value="ECO:0007669"/>
    <property type="project" value="InterPro"/>
</dbReference>
<dbReference type="AlphaFoldDB" id="A0A931MG25"/>
<dbReference type="EMBL" id="JADWYS010000001">
    <property type="protein sequence ID" value="MBG9387826.1"/>
    <property type="molecule type" value="Genomic_DNA"/>
</dbReference>
<proteinExistence type="predicted"/>
<dbReference type="Gene3D" id="3.30.70.100">
    <property type="match status" value="1"/>
</dbReference>
<reference evidence="2" key="1">
    <citation type="submission" date="2020-11" db="EMBL/GenBank/DDBJ databases">
        <title>Bacterial whole genome sequence for Caenimonas sp. DR4.4.</title>
        <authorList>
            <person name="Le V."/>
            <person name="Ko S.-R."/>
            <person name="Ahn C.-Y."/>
            <person name="Oh H.-M."/>
        </authorList>
    </citation>
    <scope>NUCLEOTIDE SEQUENCE</scope>
    <source>
        <strain evidence="2">DR4.4</strain>
    </source>
</reference>
<sequence>MQSVHRLMGASVSRMPGSVVEQLLGLRKQITAFNASRGMRTALLYSNGWFVQWHEGPRDAVEAFWAAAQAHPGNAHSRLIHRSDGVATLPRPLHIASLHGRDKPSDVARRIYAVERERELGWVAEPHEIWEALSAPCTIRGADAMSAAARTHIVAVTSEFNESVDLVKAVADRSHTPVTYQRFADGDPRNPDIGAAYVDTVAGGQMTRLHALSRRAMEDGMVQLSMRRMHCLVLLLGNRQRPTSRLAATTAEVLARMPTRPPIRLVGPCLDTCDDVARALRGVAGLNIASIRAGIPGRSRADAVLDSVADGSCTMPAELDLLLS</sequence>
<dbReference type="RefSeq" id="WP_196985720.1">
    <property type="nucleotide sequence ID" value="NZ_JADWYS010000001.1"/>
</dbReference>
<dbReference type="InterPro" id="IPR007024">
    <property type="entry name" value="BLUF_domain"/>
</dbReference>
<feature type="domain" description="BLUF" evidence="1">
    <location>
        <begin position="4"/>
        <end position="96"/>
    </location>
</feature>
<accession>A0A931MG25</accession>
<dbReference type="InterPro" id="IPR036046">
    <property type="entry name" value="Acylphosphatase-like_dom_sf"/>
</dbReference>
<dbReference type="PROSITE" id="PS50925">
    <property type="entry name" value="BLUF"/>
    <property type="match status" value="1"/>
</dbReference>
<dbReference type="GO" id="GO:0071949">
    <property type="term" value="F:FAD binding"/>
    <property type="evidence" value="ECO:0007669"/>
    <property type="project" value="InterPro"/>
</dbReference>
<comment type="caution">
    <text evidence="2">The sequence shown here is derived from an EMBL/GenBank/DDBJ whole genome shotgun (WGS) entry which is preliminary data.</text>
</comment>
<name>A0A931MG25_9BURK</name>
<dbReference type="Proteomes" id="UP000651050">
    <property type="component" value="Unassembled WGS sequence"/>
</dbReference>
<evidence type="ECO:0000313" key="3">
    <source>
        <dbReference type="Proteomes" id="UP000651050"/>
    </source>
</evidence>
<keyword evidence="3" id="KW-1185">Reference proteome</keyword>